<evidence type="ECO:0000256" key="1">
    <source>
        <dbReference type="SAM" id="MobiDB-lite"/>
    </source>
</evidence>
<proteinExistence type="predicted"/>
<accession>A0ABT7B755</accession>
<comment type="caution">
    <text evidence="2">The sequence shown here is derived from an EMBL/GenBank/DDBJ whole genome shotgun (WGS) entry which is preliminary data.</text>
</comment>
<name>A0ABT7B755_9CYAN</name>
<feature type="region of interest" description="Disordered" evidence="1">
    <location>
        <begin position="75"/>
        <end position="96"/>
    </location>
</feature>
<evidence type="ECO:0000313" key="2">
    <source>
        <dbReference type="EMBL" id="MDJ1175004.1"/>
    </source>
</evidence>
<dbReference type="Proteomes" id="UP001235849">
    <property type="component" value="Unassembled WGS sequence"/>
</dbReference>
<sequence>MSVFPDFARLAGWGDRRLKTQNHPPNPRRGGLNPPITTPIDTYPKPALHHPAIAGSMKNEQLTLGMGRVYLIDDGCPKSGLPSSPSPFSHGRRGAR</sequence>
<evidence type="ECO:0000313" key="3">
    <source>
        <dbReference type="Proteomes" id="UP001235849"/>
    </source>
</evidence>
<gene>
    <name evidence="2" type="ORF">PMG25_12960</name>
</gene>
<protein>
    <submittedName>
        <fullName evidence="2">Uncharacterized protein</fullName>
    </submittedName>
</protein>
<reference evidence="2 3" key="1">
    <citation type="submission" date="2023-01" db="EMBL/GenBank/DDBJ databases">
        <title>Novel diversity within Roseofilum (Cyanobacteria; Desertifilaceae) from marine benthic mats with descriptions of four novel species.</title>
        <authorList>
            <person name="Wang Y."/>
            <person name="Berthold D.E."/>
            <person name="Hu J."/>
            <person name="Lefler F.W."/>
            <person name="Laughinghouse H.D. IV."/>
        </authorList>
    </citation>
    <scope>NUCLEOTIDE SEQUENCE [LARGE SCALE GENOMIC DNA]</scope>
    <source>
        <strain evidence="2 3">BLCC-M114</strain>
    </source>
</reference>
<feature type="region of interest" description="Disordered" evidence="1">
    <location>
        <begin position="13"/>
        <end position="45"/>
    </location>
</feature>
<dbReference type="RefSeq" id="WP_283767318.1">
    <property type="nucleotide sequence ID" value="NZ_JAQOSO010000074.1"/>
</dbReference>
<dbReference type="EMBL" id="JAQOSO010000074">
    <property type="protein sequence ID" value="MDJ1175004.1"/>
    <property type="molecule type" value="Genomic_DNA"/>
</dbReference>
<keyword evidence="3" id="KW-1185">Reference proteome</keyword>
<organism evidence="2 3">
    <name type="scientific">Roseofilum capinflatum BLCC-M114</name>
    <dbReference type="NCBI Taxonomy" id="3022440"/>
    <lineage>
        <taxon>Bacteria</taxon>
        <taxon>Bacillati</taxon>
        <taxon>Cyanobacteriota</taxon>
        <taxon>Cyanophyceae</taxon>
        <taxon>Desertifilales</taxon>
        <taxon>Desertifilaceae</taxon>
        <taxon>Roseofilum</taxon>
        <taxon>Roseofilum capinflatum</taxon>
    </lineage>
</organism>